<dbReference type="InterPro" id="IPR036397">
    <property type="entry name" value="RNaseH_sf"/>
</dbReference>
<evidence type="ECO:0000256" key="1">
    <source>
        <dbReference type="SAM" id="MobiDB-lite"/>
    </source>
</evidence>
<dbReference type="Pfam" id="PF16486">
    <property type="entry name" value="ArgoN"/>
    <property type="match status" value="1"/>
</dbReference>
<dbReference type="InterPro" id="IPR003165">
    <property type="entry name" value="Piwi"/>
</dbReference>
<dbReference type="InterPro" id="IPR012337">
    <property type="entry name" value="RNaseH-like_sf"/>
</dbReference>
<dbReference type="InterPro" id="IPR014811">
    <property type="entry name" value="ArgoL1"/>
</dbReference>
<dbReference type="Gene3D" id="3.30.420.10">
    <property type="entry name" value="Ribonuclease H-like superfamily/Ribonuclease H"/>
    <property type="match status" value="1"/>
</dbReference>
<dbReference type="Pfam" id="PF08699">
    <property type="entry name" value="ArgoL1"/>
    <property type="match status" value="1"/>
</dbReference>
<dbReference type="Pfam" id="PF16488">
    <property type="entry name" value="ArgoL2"/>
    <property type="match status" value="1"/>
</dbReference>
<proteinExistence type="predicted"/>
<name>A0AAD4BUY2_BOLED</name>
<evidence type="ECO:0000313" key="3">
    <source>
        <dbReference type="EMBL" id="KAF8440043.1"/>
    </source>
</evidence>
<dbReference type="Pfam" id="PF02171">
    <property type="entry name" value="Piwi"/>
    <property type="match status" value="1"/>
</dbReference>
<feature type="region of interest" description="Disordered" evidence="1">
    <location>
        <begin position="1"/>
        <end position="21"/>
    </location>
</feature>
<dbReference type="AlphaFoldDB" id="A0AAD4BUY2"/>
<dbReference type="Gene3D" id="3.40.50.2300">
    <property type="match status" value="1"/>
</dbReference>
<dbReference type="GO" id="GO:0003676">
    <property type="term" value="F:nucleic acid binding"/>
    <property type="evidence" value="ECO:0007669"/>
    <property type="project" value="InterPro"/>
</dbReference>
<dbReference type="InterPro" id="IPR032474">
    <property type="entry name" value="Argonaute_N"/>
</dbReference>
<dbReference type="PROSITE" id="PS50822">
    <property type="entry name" value="PIWI"/>
    <property type="match status" value="1"/>
</dbReference>
<evidence type="ECO:0000313" key="4">
    <source>
        <dbReference type="Proteomes" id="UP001194468"/>
    </source>
</evidence>
<dbReference type="EMBL" id="WHUW01000013">
    <property type="protein sequence ID" value="KAF8440043.1"/>
    <property type="molecule type" value="Genomic_DNA"/>
</dbReference>
<evidence type="ECO:0000259" key="2">
    <source>
        <dbReference type="PROSITE" id="PS50822"/>
    </source>
</evidence>
<dbReference type="CDD" id="cd04657">
    <property type="entry name" value="Piwi_ago-like"/>
    <property type="match status" value="1"/>
</dbReference>
<dbReference type="InterPro" id="IPR032472">
    <property type="entry name" value="ArgoL2"/>
</dbReference>
<sequence>MSTEQWQVQARGGRGRGRGRGDLVAARGTFPSHPRGANFNRVIETGVLAEAGSKRAGDNLPAARHALGHNSIFMQDRPAVVDARIKDGSDMAVVAGLDRHTGAGTGVDEDPGPLPLRPNFGTQGRAIALRANYFPVDIKGSIYRYSVAIAVHGDKNLKMSRRVKHRVFQLAEQTVDWQQAGMSGRVAHDNAERLVACILLPQPLTIHGAYYHEEEEGPPSVGGLEYTLTLEFEEEVDQELLNECLAGGPVDSQALAKVLSALNLVLTAHPSRTGVKIGRGDDTKKHPDQRLFFDSPDPKDIGGGLAVREGFYVSVRPAHQQLMVNVNTCHAAFYKPQNFKVALDEYNRLVRGGLGAFGKQVRVVTQPNKHTVMIQGVSKQNARQKKFKHNEFGLITIEQYYKLSEESPLGLGTLADHRLKEHGIELKFPECVLLEDAKGNLYPPEGFKGELTSSKHATEMLNVACKLPKVNANEIVNRGINLLGFRDRNPVLDSFGVSVGTDMATVPGRVLDKPGLSYSSHKRAAIDDRASWNLRDVRFAVGARLDKWAVLVVQDGGRSDFKGAKDPELRKITDGFRNMCNKSGMQVRTLEERAYAEVRLPFRDNKGASRFRDDGIEAIERAMRNLIGGVAPDLVLVMLSNDDAAIYNGLKWLCDVKLDIATVCIQSEKVRKDRGQPQYFANVALKVNMKMGGINHTLDAASGAWLKSASTMIMGMDYLFTYTCSTTDLACFPTASIVAVVASVDEHFAQYPAALAIRRSKVEVNNGDGAFRDMFISRFELYRAHNDGKLPERVILYRDGVSESQFMQVRQYELKQMKKAFEHFDSYQPKLSIVICGKRHHTRFYPTKPEDAAADGNPLPGTVVDRGVTPAYEFDFFLQPHGSLKGTARPTHYYVVHDENGFNADDLQRLTNDLSYMFQRATKAVSLVSPAYWADIACERGRCYLHRLLQGDKDGGEAAKDNKGKKGKKRAEDTVFEKAEDMWGDGVSGPRLRDTMFYL</sequence>
<protein>
    <submittedName>
        <fullName evidence="3">Ribonuclease H-like domain-containing protein</fullName>
    </submittedName>
</protein>
<dbReference type="Proteomes" id="UP001194468">
    <property type="component" value="Unassembled WGS sequence"/>
</dbReference>
<reference evidence="3" key="2">
    <citation type="journal article" date="2020" name="Nat. Commun.">
        <title>Large-scale genome sequencing of mycorrhizal fungi provides insights into the early evolution of symbiotic traits.</title>
        <authorList>
            <person name="Miyauchi S."/>
            <person name="Kiss E."/>
            <person name="Kuo A."/>
            <person name="Drula E."/>
            <person name="Kohler A."/>
            <person name="Sanchez-Garcia M."/>
            <person name="Morin E."/>
            <person name="Andreopoulos B."/>
            <person name="Barry K.W."/>
            <person name="Bonito G."/>
            <person name="Buee M."/>
            <person name="Carver A."/>
            <person name="Chen C."/>
            <person name="Cichocki N."/>
            <person name="Clum A."/>
            <person name="Culley D."/>
            <person name="Crous P.W."/>
            <person name="Fauchery L."/>
            <person name="Girlanda M."/>
            <person name="Hayes R.D."/>
            <person name="Keri Z."/>
            <person name="LaButti K."/>
            <person name="Lipzen A."/>
            <person name="Lombard V."/>
            <person name="Magnuson J."/>
            <person name="Maillard F."/>
            <person name="Murat C."/>
            <person name="Nolan M."/>
            <person name="Ohm R.A."/>
            <person name="Pangilinan J."/>
            <person name="Pereira M.F."/>
            <person name="Perotto S."/>
            <person name="Peter M."/>
            <person name="Pfister S."/>
            <person name="Riley R."/>
            <person name="Sitrit Y."/>
            <person name="Stielow J.B."/>
            <person name="Szollosi G."/>
            <person name="Zifcakova L."/>
            <person name="Stursova M."/>
            <person name="Spatafora J.W."/>
            <person name="Tedersoo L."/>
            <person name="Vaario L.M."/>
            <person name="Yamada A."/>
            <person name="Yan M."/>
            <person name="Wang P."/>
            <person name="Xu J."/>
            <person name="Bruns T."/>
            <person name="Baldrian P."/>
            <person name="Vilgalys R."/>
            <person name="Dunand C."/>
            <person name="Henrissat B."/>
            <person name="Grigoriev I.V."/>
            <person name="Hibbett D."/>
            <person name="Nagy L.G."/>
            <person name="Martin F.M."/>
        </authorList>
    </citation>
    <scope>NUCLEOTIDE SEQUENCE</scope>
    <source>
        <strain evidence="3">BED1</strain>
    </source>
</reference>
<dbReference type="SMART" id="SM00950">
    <property type="entry name" value="Piwi"/>
    <property type="match status" value="1"/>
</dbReference>
<gene>
    <name evidence="3" type="ORF">L210DRAFT_3612523</name>
</gene>
<accession>A0AAD4BUY2</accession>
<dbReference type="PANTHER" id="PTHR22891">
    <property type="entry name" value="EUKARYOTIC TRANSLATION INITIATION FACTOR 2C"/>
    <property type="match status" value="1"/>
</dbReference>
<feature type="domain" description="Piwi" evidence="2">
    <location>
        <begin position="634"/>
        <end position="946"/>
    </location>
</feature>
<dbReference type="InterPro" id="IPR036085">
    <property type="entry name" value="PAZ_dom_sf"/>
</dbReference>
<dbReference type="InterPro" id="IPR045246">
    <property type="entry name" value="Piwi_ago-like"/>
</dbReference>
<reference evidence="3" key="1">
    <citation type="submission" date="2019-10" db="EMBL/GenBank/DDBJ databases">
        <authorList>
            <consortium name="DOE Joint Genome Institute"/>
            <person name="Kuo A."/>
            <person name="Miyauchi S."/>
            <person name="Kiss E."/>
            <person name="Drula E."/>
            <person name="Kohler A."/>
            <person name="Sanchez-Garcia M."/>
            <person name="Andreopoulos B."/>
            <person name="Barry K.W."/>
            <person name="Bonito G."/>
            <person name="Buee M."/>
            <person name="Carver A."/>
            <person name="Chen C."/>
            <person name="Cichocki N."/>
            <person name="Clum A."/>
            <person name="Culley D."/>
            <person name="Crous P.W."/>
            <person name="Fauchery L."/>
            <person name="Girlanda M."/>
            <person name="Hayes R."/>
            <person name="Keri Z."/>
            <person name="LaButti K."/>
            <person name="Lipzen A."/>
            <person name="Lombard V."/>
            <person name="Magnuson J."/>
            <person name="Maillard F."/>
            <person name="Morin E."/>
            <person name="Murat C."/>
            <person name="Nolan M."/>
            <person name="Ohm R."/>
            <person name="Pangilinan J."/>
            <person name="Pereira M."/>
            <person name="Perotto S."/>
            <person name="Peter M."/>
            <person name="Riley R."/>
            <person name="Sitrit Y."/>
            <person name="Stielow B."/>
            <person name="Szollosi G."/>
            <person name="Zifcakova L."/>
            <person name="Stursova M."/>
            <person name="Spatafora J.W."/>
            <person name="Tedersoo L."/>
            <person name="Vaario L.-M."/>
            <person name="Yamada A."/>
            <person name="Yan M."/>
            <person name="Wang P."/>
            <person name="Xu J."/>
            <person name="Bruns T."/>
            <person name="Baldrian P."/>
            <person name="Vilgalys R."/>
            <person name="Henrissat B."/>
            <person name="Grigoriev I.V."/>
            <person name="Hibbett D."/>
            <person name="Nagy L.G."/>
            <person name="Martin F.M."/>
        </authorList>
    </citation>
    <scope>NUCLEOTIDE SEQUENCE</scope>
    <source>
        <strain evidence="3">BED1</strain>
    </source>
</reference>
<organism evidence="3 4">
    <name type="scientific">Boletus edulis BED1</name>
    <dbReference type="NCBI Taxonomy" id="1328754"/>
    <lineage>
        <taxon>Eukaryota</taxon>
        <taxon>Fungi</taxon>
        <taxon>Dikarya</taxon>
        <taxon>Basidiomycota</taxon>
        <taxon>Agaricomycotina</taxon>
        <taxon>Agaricomycetes</taxon>
        <taxon>Agaricomycetidae</taxon>
        <taxon>Boletales</taxon>
        <taxon>Boletineae</taxon>
        <taxon>Boletaceae</taxon>
        <taxon>Boletoideae</taxon>
        <taxon>Boletus</taxon>
    </lineage>
</organism>
<dbReference type="SMART" id="SM01163">
    <property type="entry name" value="DUF1785"/>
    <property type="match status" value="1"/>
</dbReference>
<keyword evidence="4" id="KW-1185">Reference proteome</keyword>
<dbReference type="SUPFAM" id="SSF53098">
    <property type="entry name" value="Ribonuclease H-like"/>
    <property type="match status" value="1"/>
</dbReference>
<dbReference type="SUPFAM" id="SSF101690">
    <property type="entry name" value="PAZ domain"/>
    <property type="match status" value="1"/>
</dbReference>
<comment type="caution">
    <text evidence="3">The sequence shown here is derived from an EMBL/GenBank/DDBJ whole genome shotgun (WGS) entry which is preliminary data.</text>
</comment>